<dbReference type="SUPFAM" id="SSF141523">
    <property type="entry name" value="L,D-transpeptidase catalytic domain-like"/>
    <property type="match status" value="1"/>
</dbReference>
<evidence type="ECO:0000256" key="6">
    <source>
        <dbReference type="ARBA" id="ARBA00022960"/>
    </source>
</evidence>
<keyword evidence="7 9" id="KW-0573">Peptidoglycan synthesis</keyword>
<dbReference type="PROSITE" id="PS52029">
    <property type="entry name" value="LD_TPASE"/>
    <property type="match status" value="1"/>
</dbReference>
<comment type="pathway">
    <text evidence="1 9">Cell wall biogenesis; peptidoglycan biosynthesis.</text>
</comment>
<dbReference type="Gene3D" id="2.40.440.10">
    <property type="entry name" value="L,D-transpeptidase catalytic domain-like"/>
    <property type="match status" value="1"/>
</dbReference>
<dbReference type="eggNOG" id="COG1376">
    <property type="taxonomic scope" value="Bacteria"/>
</dbReference>
<evidence type="ECO:0000256" key="2">
    <source>
        <dbReference type="ARBA" id="ARBA00005992"/>
    </source>
</evidence>
<dbReference type="EMBL" id="AONC01000040">
    <property type="protein sequence ID" value="EXJ14473.1"/>
    <property type="molecule type" value="Genomic_DNA"/>
</dbReference>
<accession>W9V4M4</accession>
<dbReference type="GO" id="GO:0008360">
    <property type="term" value="P:regulation of cell shape"/>
    <property type="evidence" value="ECO:0007669"/>
    <property type="project" value="UniProtKB-UniRule"/>
</dbReference>
<keyword evidence="6 9" id="KW-0133">Cell shape</keyword>
<dbReference type="GO" id="GO:0005576">
    <property type="term" value="C:extracellular region"/>
    <property type="evidence" value="ECO:0007669"/>
    <property type="project" value="TreeGrafter"/>
</dbReference>
<evidence type="ECO:0000313" key="11">
    <source>
        <dbReference type="EMBL" id="EXJ14473.1"/>
    </source>
</evidence>
<reference evidence="11 12" key="1">
    <citation type="submission" date="2012-11" db="EMBL/GenBank/DDBJ databases">
        <title>Genome assembly of Thiorhodococcus sp. AK35.</title>
        <authorList>
            <person name="Nupur N."/>
            <person name="Khatri I."/>
            <person name="Subramanian S."/>
            <person name="Pinnaka A."/>
        </authorList>
    </citation>
    <scope>NUCLEOTIDE SEQUENCE [LARGE SCALE GENOMIC DNA]</scope>
    <source>
        <strain evidence="11 12">AK35</strain>
    </source>
</reference>
<evidence type="ECO:0000256" key="8">
    <source>
        <dbReference type="ARBA" id="ARBA00023316"/>
    </source>
</evidence>
<proteinExistence type="inferred from homology"/>
<dbReference type="STRING" id="1249627.D779_2614"/>
<feature type="domain" description="L,D-TPase catalytic" evidence="10">
    <location>
        <begin position="3"/>
        <end position="159"/>
    </location>
</feature>
<dbReference type="GO" id="GO:0071972">
    <property type="term" value="F:peptidoglycan L,D-transpeptidase activity"/>
    <property type="evidence" value="ECO:0007669"/>
    <property type="project" value="TreeGrafter"/>
</dbReference>
<evidence type="ECO:0000256" key="5">
    <source>
        <dbReference type="ARBA" id="ARBA00022801"/>
    </source>
</evidence>
<dbReference type="GO" id="GO:0071555">
    <property type="term" value="P:cell wall organization"/>
    <property type="evidence" value="ECO:0007669"/>
    <property type="project" value="UniProtKB-UniRule"/>
</dbReference>
<evidence type="ECO:0000313" key="12">
    <source>
        <dbReference type="Proteomes" id="UP000019460"/>
    </source>
</evidence>
<dbReference type="Pfam" id="PF03734">
    <property type="entry name" value="YkuD"/>
    <property type="match status" value="1"/>
</dbReference>
<sequence>MSKRIQVDIAGQTLTLFDDDRVLADYRVSTGLNGVGEENGSGCTPRGLHRVRLRIGDGCPVGTVFRGRRPTGEVCDASLVAANPGRDWILTRILWLTGCESGRNRGGRVDTLRRYIYIHGTPDSEPMGVPRSHGCIRMRNLDLIDLFDRIPRGTRVEILG</sequence>
<keyword evidence="5" id="KW-0378">Hydrolase</keyword>
<evidence type="ECO:0000256" key="4">
    <source>
        <dbReference type="ARBA" id="ARBA00022679"/>
    </source>
</evidence>
<dbReference type="GO" id="GO:0016757">
    <property type="term" value="F:glycosyltransferase activity"/>
    <property type="evidence" value="ECO:0007669"/>
    <property type="project" value="UniProtKB-KW"/>
</dbReference>
<protein>
    <recommendedName>
        <fullName evidence="10">L,D-TPase catalytic domain-containing protein</fullName>
    </recommendedName>
</protein>
<keyword evidence="3" id="KW-0328">Glycosyltransferase</keyword>
<feature type="active site" description="Proton donor/acceptor" evidence="9">
    <location>
        <position position="119"/>
    </location>
</feature>
<dbReference type="PANTHER" id="PTHR30582">
    <property type="entry name" value="L,D-TRANSPEPTIDASE"/>
    <property type="match status" value="1"/>
</dbReference>
<keyword evidence="4" id="KW-0808">Transferase</keyword>
<evidence type="ECO:0000259" key="10">
    <source>
        <dbReference type="PROSITE" id="PS52029"/>
    </source>
</evidence>
<dbReference type="CDD" id="cd16913">
    <property type="entry name" value="YkuD_like"/>
    <property type="match status" value="1"/>
</dbReference>
<evidence type="ECO:0000256" key="1">
    <source>
        <dbReference type="ARBA" id="ARBA00004752"/>
    </source>
</evidence>
<comment type="similarity">
    <text evidence="2">Belongs to the YkuD family.</text>
</comment>
<dbReference type="PATRIC" id="fig|1249627.3.peg.2779"/>
<gene>
    <name evidence="11" type="ORF">D779_2614</name>
</gene>
<evidence type="ECO:0000256" key="3">
    <source>
        <dbReference type="ARBA" id="ARBA00022676"/>
    </source>
</evidence>
<dbReference type="InterPro" id="IPR005490">
    <property type="entry name" value="LD_TPept_cat_dom"/>
</dbReference>
<feature type="active site" description="Nucleophile" evidence="9">
    <location>
        <position position="135"/>
    </location>
</feature>
<keyword evidence="8 9" id="KW-0961">Cell wall biogenesis/degradation</keyword>
<dbReference type="UniPathway" id="UPA00219"/>
<dbReference type="GO" id="GO:0018104">
    <property type="term" value="P:peptidoglycan-protein cross-linking"/>
    <property type="evidence" value="ECO:0007669"/>
    <property type="project" value="TreeGrafter"/>
</dbReference>
<dbReference type="InterPro" id="IPR050979">
    <property type="entry name" value="LD-transpeptidase"/>
</dbReference>
<dbReference type="Proteomes" id="UP000019460">
    <property type="component" value="Unassembled WGS sequence"/>
</dbReference>
<name>W9V4M4_9GAMM</name>
<evidence type="ECO:0000256" key="7">
    <source>
        <dbReference type="ARBA" id="ARBA00022984"/>
    </source>
</evidence>
<dbReference type="PANTHER" id="PTHR30582:SF24">
    <property type="entry name" value="L,D-TRANSPEPTIDASE ERFK_SRFK-RELATED"/>
    <property type="match status" value="1"/>
</dbReference>
<organism evidence="11 12">
    <name type="scientific">Imhoffiella purpurea</name>
    <dbReference type="NCBI Taxonomy" id="1249627"/>
    <lineage>
        <taxon>Bacteria</taxon>
        <taxon>Pseudomonadati</taxon>
        <taxon>Pseudomonadota</taxon>
        <taxon>Gammaproteobacteria</taxon>
        <taxon>Chromatiales</taxon>
        <taxon>Chromatiaceae</taxon>
        <taxon>Imhoffiella</taxon>
    </lineage>
</organism>
<dbReference type="InterPro" id="IPR038063">
    <property type="entry name" value="Transpep_catalytic_dom"/>
</dbReference>
<dbReference type="AlphaFoldDB" id="W9V4M4"/>
<keyword evidence="12" id="KW-1185">Reference proteome</keyword>
<evidence type="ECO:0000256" key="9">
    <source>
        <dbReference type="PROSITE-ProRule" id="PRU01373"/>
    </source>
</evidence>
<comment type="caution">
    <text evidence="11">The sequence shown here is derived from an EMBL/GenBank/DDBJ whole genome shotgun (WGS) entry which is preliminary data.</text>
</comment>